<evidence type="ECO:0000313" key="1">
    <source>
        <dbReference type="EMBL" id="KAI3789495.1"/>
    </source>
</evidence>
<protein>
    <submittedName>
        <fullName evidence="1">Uncharacterized protein</fullName>
    </submittedName>
</protein>
<sequence length="222" mass="25174">MATSLAASFQIRFSVSNLISHDPCHVSPNHNGLRSSHLSESYKLHRSIHKPLRSPVFAPMALGSNTSQDTDDMYDDLFKKYGKVVYKRNDQKSPIAEVDDDAECLAFAVAMAKIASDVKAAEIKLLFVKPLVYWTKFFLITTAFSRPQIDAIRTRINDLAEKQYGKFATGDSKANSWTLLDFGDIVVHIFLPEQRKLYNLEEFYANATPIDLPFEDQQMFGR</sequence>
<organism evidence="1 2">
    <name type="scientific">Cichorium intybus</name>
    <name type="common">Chicory</name>
    <dbReference type="NCBI Taxonomy" id="13427"/>
    <lineage>
        <taxon>Eukaryota</taxon>
        <taxon>Viridiplantae</taxon>
        <taxon>Streptophyta</taxon>
        <taxon>Embryophyta</taxon>
        <taxon>Tracheophyta</taxon>
        <taxon>Spermatophyta</taxon>
        <taxon>Magnoliopsida</taxon>
        <taxon>eudicotyledons</taxon>
        <taxon>Gunneridae</taxon>
        <taxon>Pentapetalae</taxon>
        <taxon>asterids</taxon>
        <taxon>campanulids</taxon>
        <taxon>Asterales</taxon>
        <taxon>Asteraceae</taxon>
        <taxon>Cichorioideae</taxon>
        <taxon>Cichorieae</taxon>
        <taxon>Cichoriinae</taxon>
        <taxon>Cichorium</taxon>
    </lineage>
</organism>
<reference evidence="1 2" key="2">
    <citation type="journal article" date="2022" name="Mol. Ecol. Resour.">
        <title>The genomes of chicory, endive, great burdock and yacon provide insights into Asteraceae paleo-polyploidization history and plant inulin production.</title>
        <authorList>
            <person name="Fan W."/>
            <person name="Wang S."/>
            <person name="Wang H."/>
            <person name="Wang A."/>
            <person name="Jiang F."/>
            <person name="Liu H."/>
            <person name="Zhao H."/>
            <person name="Xu D."/>
            <person name="Zhang Y."/>
        </authorList>
    </citation>
    <scope>NUCLEOTIDE SEQUENCE [LARGE SCALE GENOMIC DNA]</scope>
    <source>
        <strain evidence="2">cv. Punajuju</strain>
        <tissue evidence="1">Leaves</tissue>
    </source>
</reference>
<comment type="caution">
    <text evidence="1">The sequence shown here is derived from an EMBL/GenBank/DDBJ whole genome shotgun (WGS) entry which is preliminary data.</text>
</comment>
<gene>
    <name evidence="1" type="ORF">L2E82_02292</name>
</gene>
<dbReference type="EMBL" id="CM042009">
    <property type="protein sequence ID" value="KAI3789495.1"/>
    <property type="molecule type" value="Genomic_DNA"/>
</dbReference>
<reference evidence="2" key="1">
    <citation type="journal article" date="2022" name="Mol. Ecol. Resour.">
        <title>The genomes of chicory, endive, great burdock and yacon provide insights into Asteraceae palaeo-polyploidization history and plant inulin production.</title>
        <authorList>
            <person name="Fan W."/>
            <person name="Wang S."/>
            <person name="Wang H."/>
            <person name="Wang A."/>
            <person name="Jiang F."/>
            <person name="Liu H."/>
            <person name="Zhao H."/>
            <person name="Xu D."/>
            <person name="Zhang Y."/>
        </authorList>
    </citation>
    <scope>NUCLEOTIDE SEQUENCE [LARGE SCALE GENOMIC DNA]</scope>
    <source>
        <strain evidence="2">cv. Punajuju</strain>
    </source>
</reference>
<evidence type="ECO:0000313" key="2">
    <source>
        <dbReference type="Proteomes" id="UP001055811"/>
    </source>
</evidence>
<proteinExistence type="predicted"/>
<name>A0ACB9H193_CICIN</name>
<keyword evidence="2" id="KW-1185">Reference proteome</keyword>
<accession>A0ACB9H193</accession>
<dbReference type="Proteomes" id="UP001055811">
    <property type="component" value="Linkage Group LG01"/>
</dbReference>